<organism evidence="1 2">
    <name type="scientific">Caloramator australicus RC3</name>
    <dbReference type="NCBI Taxonomy" id="857293"/>
    <lineage>
        <taxon>Bacteria</taxon>
        <taxon>Bacillati</taxon>
        <taxon>Bacillota</taxon>
        <taxon>Clostridia</taxon>
        <taxon>Eubacteriales</taxon>
        <taxon>Clostridiaceae</taxon>
        <taxon>Caloramator</taxon>
    </lineage>
</organism>
<protein>
    <submittedName>
        <fullName evidence="1">Uncharacterized protein</fullName>
    </submittedName>
</protein>
<gene>
    <name evidence="1" type="ORF">CAAU_1772</name>
</gene>
<dbReference type="RefSeq" id="WP_008909114.1">
    <property type="nucleotide sequence ID" value="NZ_CAKP01000096.1"/>
</dbReference>
<evidence type="ECO:0000313" key="1">
    <source>
        <dbReference type="EMBL" id="CCJ33856.1"/>
    </source>
</evidence>
<dbReference type="Proteomes" id="UP000007652">
    <property type="component" value="Unassembled WGS sequence"/>
</dbReference>
<keyword evidence="2" id="KW-1185">Reference proteome</keyword>
<comment type="caution">
    <text evidence="1">The sequence shown here is derived from an EMBL/GenBank/DDBJ whole genome shotgun (WGS) entry which is preliminary data.</text>
</comment>
<dbReference type="STRING" id="857293.CAAU_1772"/>
<reference evidence="1 2" key="1">
    <citation type="journal article" date="2011" name="J. Bacteriol.">
        <title>Draft genome sequence of Caloramator australicus strain RC3T, a thermoanaerobe from the Great Artesian Basin of Australia.</title>
        <authorList>
            <person name="Ogg C.D."/>
            <person name="Patel B.K.C."/>
        </authorList>
    </citation>
    <scope>NUCLEOTIDE SEQUENCE [LARGE SCALE GENOMIC DNA]</scope>
    <source>
        <strain evidence="1 2">RC3</strain>
    </source>
</reference>
<accession>I7LH97</accession>
<dbReference type="OrthoDB" id="1913402at2"/>
<dbReference type="AlphaFoldDB" id="I7LH97"/>
<name>I7LH97_9CLOT</name>
<evidence type="ECO:0000313" key="2">
    <source>
        <dbReference type="Proteomes" id="UP000007652"/>
    </source>
</evidence>
<dbReference type="EMBL" id="CAKP01000096">
    <property type="protein sequence ID" value="CCJ33856.1"/>
    <property type="molecule type" value="Genomic_DNA"/>
</dbReference>
<sequence>MTCPRKKDVDLQNIDDKELDIYTPDGLDYPIIEKTNNALLWPDSPKSGIDIEDFLDETNVPEHPNKPLKDMDMPF</sequence>
<proteinExistence type="predicted"/>